<keyword evidence="3" id="KW-1185">Reference proteome</keyword>
<evidence type="ECO:0000256" key="1">
    <source>
        <dbReference type="SAM" id="MobiDB-lite"/>
    </source>
</evidence>
<dbReference type="EMBL" id="GG679660">
    <property type="protein sequence ID" value="EER07839.1"/>
    <property type="molecule type" value="Genomic_DNA"/>
</dbReference>
<dbReference type="RefSeq" id="XP_002776023.1">
    <property type="nucleotide sequence ID" value="XM_002775977.1"/>
</dbReference>
<dbReference type="AlphaFoldDB" id="C5L604"/>
<organism evidence="3">
    <name type="scientific">Perkinsus marinus (strain ATCC 50983 / TXsc)</name>
    <dbReference type="NCBI Taxonomy" id="423536"/>
    <lineage>
        <taxon>Eukaryota</taxon>
        <taxon>Sar</taxon>
        <taxon>Alveolata</taxon>
        <taxon>Perkinsozoa</taxon>
        <taxon>Perkinsea</taxon>
        <taxon>Perkinsida</taxon>
        <taxon>Perkinsidae</taxon>
        <taxon>Perkinsus</taxon>
    </lineage>
</organism>
<protein>
    <submittedName>
        <fullName evidence="2">Uncharacterized protein</fullName>
    </submittedName>
</protein>
<dbReference type="GeneID" id="9043047"/>
<proteinExistence type="predicted"/>
<sequence>MGGKRGGSSKGGAGNKHKAGGACTEDDPTSSQYRVNACIVLAENFDEGCQTETLFGGGCEADRITGSSICEILRAFGSGVTQCPLAQQDFLLLRGDSLAKPSVVKVSALADSMSNDDILTNIVMGTGGAGDAKGQLSDSLKQQNIMTGELLHWSAGLDSATVRLSEPLLHWGFGSTSKFDEIHYRTGVLGDGALGDVFSPDVFRLLEEEADY</sequence>
<gene>
    <name evidence="2" type="ORF">Pmar_PMAR022560</name>
</gene>
<evidence type="ECO:0000313" key="3">
    <source>
        <dbReference type="Proteomes" id="UP000007800"/>
    </source>
</evidence>
<reference evidence="2 3" key="1">
    <citation type="submission" date="2008-07" db="EMBL/GenBank/DDBJ databases">
        <authorList>
            <person name="El-Sayed N."/>
            <person name="Caler E."/>
            <person name="Inman J."/>
            <person name="Amedeo P."/>
            <person name="Hass B."/>
            <person name="Wortman J."/>
        </authorList>
    </citation>
    <scope>NUCLEOTIDE SEQUENCE [LARGE SCALE GENOMIC DNA]</scope>
    <source>
        <strain evidence="3">ATCC 50983 / TXsc</strain>
    </source>
</reference>
<feature type="region of interest" description="Disordered" evidence="1">
    <location>
        <begin position="1"/>
        <end position="29"/>
    </location>
</feature>
<accession>C5L604</accession>
<name>C5L604_PERM5</name>
<evidence type="ECO:0000313" key="2">
    <source>
        <dbReference type="EMBL" id="EER07839.1"/>
    </source>
</evidence>
<feature type="non-terminal residue" evidence="2">
    <location>
        <position position="212"/>
    </location>
</feature>
<dbReference type="InParanoid" id="C5L604"/>
<dbReference type="OMA" id="DEGCQTE"/>
<dbReference type="Proteomes" id="UP000007800">
    <property type="component" value="Unassembled WGS sequence"/>
</dbReference>
<feature type="compositionally biased region" description="Gly residues" evidence="1">
    <location>
        <begin position="1"/>
        <end position="14"/>
    </location>
</feature>